<dbReference type="GO" id="GO:0003677">
    <property type="term" value="F:DNA binding"/>
    <property type="evidence" value="ECO:0007669"/>
    <property type="project" value="InterPro"/>
</dbReference>
<protein>
    <submittedName>
        <fullName evidence="3">LuxR family transcriptional regulator</fullName>
    </submittedName>
</protein>
<organism evidence="3 4">
    <name type="scientific">Lacrimispora amygdalina</name>
    <dbReference type="NCBI Taxonomy" id="253257"/>
    <lineage>
        <taxon>Bacteria</taxon>
        <taxon>Bacillati</taxon>
        <taxon>Bacillota</taxon>
        <taxon>Clostridia</taxon>
        <taxon>Lachnospirales</taxon>
        <taxon>Lachnospiraceae</taxon>
        <taxon>Lacrimispora</taxon>
    </lineage>
</organism>
<keyword evidence="1" id="KW-0812">Transmembrane</keyword>
<dbReference type="Gene3D" id="1.10.10.10">
    <property type="entry name" value="Winged helix-like DNA-binding domain superfamily/Winged helix DNA-binding domain"/>
    <property type="match status" value="1"/>
</dbReference>
<feature type="transmembrane region" description="Helical" evidence="1">
    <location>
        <begin position="192"/>
        <end position="213"/>
    </location>
</feature>
<evidence type="ECO:0000313" key="4">
    <source>
        <dbReference type="Proteomes" id="UP000260680"/>
    </source>
</evidence>
<dbReference type="OrthoDB" id="9815744at2"/>
<gene>
    <name evidence="3" type="ORF">DS742_13275</name>
</gene>
<comment type="caution">
    <text evidence="3">The sequence shown here is derived from an EMBL/GenBank/DDBJ whole genome shotgun (WGS) entry which is preliminary data.</text>
</comment>
<dbReference type="EMBL" id="QOHO01000038">
    <property type="protein sequence ID" value="RFZ78431.1"/>
    <property type="molecule type" value="Genomic_DNA"/>
</dbReference>
<dbReference type="InterPro" id="IPR016032">
    <property type="entry name" value="Sig_transdc_resp-reg_C-effctor"/>
</dbReference>
<dbReference type="AlphaFoldDB" id="A0A3E2NC19"/>
<dbReference type="CDD" id="cd06170">
    <property type="entry name" value="LuxR_C_like"/>
    <property type="match status" value="1"/>
</dbReference>
<evidence type="ECO:0000313" key="3">
    <source>
        <dbReference type="EMBL" id="RFZ78431.1"/>
    </source>
</evidence>
<name>A0A3E2NC19_9FIRM</name>
<dbReference type="InterPro" id="IPR036388">
    <property type="entry name" value="WH-like_DNA-bd_sf"/>
</dbReference>
<feature type="transmembrane region" description="Helical" evidence="1">
    <location>
        <begin position="125"/>
        <end position="145"/>
    </location>
</feature>
<dbReference type="Pfam" id="PF00196">
    <property type="entry name" value="GerE"/>
    <property type="match status" value="1"/>
</dbReference>
<feature type="domain" description="HTH luxR-type" evidence="2">
    <location>
        <begin position="279"/>
        <end position="344"/>
    </location>
</feature>
<feature type="transmembrane region" description="Helical" evidence="1">
    <location>
        <begin position="33"/>
        <end position="51"/>
    </location>
</feature>
<reference evidence="3 4" key="1">
    <citation type="submission" date="2018-07" db="EMBL/GenBank/DDBJ databases">
        <title>New species, Clostridium PI-S10-A1B.</title>
        <authorList>
            <person name="Krishna G."/>
            <person name="Summeta K."/>
            <person name="Shikha S."/>
            <person name="Prabhu P.B."/>
            <person name="Suresh K."/>
        </authorList>
    </citation>
    <scope>NUCLEOTIDE SEQUENCE [LARGE SCALE GENOMIC DNA]</scope>
    <source>
        <strain evidence="3 4">PI-S10-A1B</strain>
    </source>
</reference>
<dbReference type="InterPro" id="IPR000792">
    <property type="entry name" value="Tscrpt_reg_LuxR_C"/>
</dbReference>
<feature type="transmembrane region" description="Helical" evidence="1">
    <location>
        <begin position="225"/>
        <end position="244"/>
    </location>
</feature>
<evidence type="ECO:0000256" key="1">
    <source>
        <dbReference type="SAM" id="Phobius"/>
    </source>
</evidence>
<accession>A0A3E2NC19</accession>
<dbReference type="PROSITE" id="PS50043">
    <property type="entry name" value="HTH_LUXR_2"/>
    <property type="match status" value="1"/>
</dbReference>
<sequence>MHNFFLIFALLFAILKGKNPKVIMKLLLYLYDNILLILYFGVCLLAFCRYLSERCCISASLSALYLCLSVNQLIAAMAEFLPEFGRLYQTVYFTMPVWNTVISITAAICLLNLGYQLNHTSKFPFHEYMILCIFIFLLLLIPTLKSSRTTLFLYSSLFPLSLLYRGLSFHALMNQEASRQTRKFFSDFRSVLSRSVLLFSLLGIIENYIRIFVFPVPNRLSFCRIFSIDFLFGISALVYICFFLRKTAALRTCKAAVNSQEQVPESFASPDTESVSYYSFCKAYSLTLREQTILTELLNRTTDEQISAKLLISSFTVRSHVHNLLKKTGSKSRQELYALYESAKKQKSG</sequence>
<dbReference type="Proteomes" id="UP000260680">
    <property type="component" value="Unassembled WGS sequence"/>
</dbReference>
<proteinExistence type="predicted"/>
<dbReference type="SUPFAM" id="SSF46894">
    <property type="entry name" value="C-terminal effector domain of the bipartite response regulators"/>
    <property type="match status" value="1"/>
</dbReference>
<keyword evidence="1" id="KW-1133">Transmembrane helix</keyword>
<feature type="transmembrane region" description="Helical" evidence="1">
    <location>
        <begin position="93"/>
        <end position="113"/>
    </location>
</feature>
<keyword evidence="1" id="KW-0472">Membrane</keyword>
<feature type="transmembrane region" description="Helical" evidence="1">
    <location>
        <begin position="151"/>
        <end position="172"/>
    </location>
</feature>
<evidence type="ECO:0000259" key="2">
    <source>
        <dbReference type="PROSITE" id="PS50043"/>
    </source>
</evidence>
<dbReference type="SMART" id="SM00421">
    <property type="entry name" value="HTH_LUXR"/>
    <property type="match status" value="1"/>
</dbReference>
<dbReference type="GO" id="GO:0006355">
    <property type="term" value="P:regulation of DNA-templated transcription"/>
    <property type="evidence" value="ECO:0007669"/>
    <property type="project" value="InterPro"/>
</dbReference>
<feature type="transmembrane region" description="Helical" evidence="1">
    <location>
        <begin position="63"/>
        <end position="81"/>
    </location>
</feature>